<comment type="caution">
    <text evidence="1">The sequence shown here is derived from an EMBL/GenBank/DDBJ whole genome shotgun (WGS) entry which is preliminary data.</text>
</comment>
<evidence type="ECO:0000313" key="1">
    <source>
        <dbReference type="EMBL" id="KAI7993942.1"/>
    </source>
</evidence>
<gene>
    <name evidence="1" type="ORF">LOK49_LG11G00325</name>
</gene>
<dbReference type="EMBL" id="CM045769">
    <property type="protein sequence ID" value="KAI7993942.1"/>
    <property type="molecule type" value="Genomic_DNA"/>
</dbReference>
<proteinExistence type="predicted"/>
<keyword evidence="1" id="KW-0472">Membrane</keyword>
<accession>A0ACC0FYR1</accession>
<name>A0ACC0FYR1_9ERIC</name>
<evidence type="ECO:0000313" key="2">
    <source>
        <dbReference type="Proteomes" id="UP001060215"/>
    </source>
</evidence>
<keyword evidence="1" id="KW-0812">Transmembrane</keyword>
<organism evidence="1 2">
    <name type="scientific">Camellia lanceoleosa</name>
    <dbReference type="NCBI Taxonomy" id="1840588"/>
    <lineage>
        <taxon>Eukaryota</taxon>
        <taxon>Viridiplantae</taxon>
        <taxon>Streptophyta</taxon>
        <taxon>Embryophyta</taxon>
        <taxon>Tracheophyta</taxon>
        <taxon>Spermatophyta</taxon>
        <taxon>Magnoliopsida</taxon>
        <taxon>eudicotyledons</taxon>
        <taxon>Gunneridae</taxon>
        <taxon>Pentapetalae</taxon>
        <taxon>asterids</taxon>
        <taxon>Ericales</taxon>
        <taxon>Theaceae</taxon>
        <taxon>Camellia</taxon>
    </lineage>
</organism>
<protein>
    <submittedName>
        <fullName evidence="1">Transmembrane 9 superfamily member 3</fullName>
    </submittedName>
</protein>
<reference evidence="1 2" key="1">
    <citation type="journal article" date="2022" name="Plant J.">
        <title>Chromosome-level genome of Camellia lanceoleosa provides a valuable resource for understanding genome evolution and self-incompatibility.</title>
        <authorList>
            <person name="Gong W."/>
            <person name="Xiao S."/>
            <person name="Wang L."/>
            <person name="Liao Z."/>
            <person name="Chang Y."/>
            <person name="Mo W."/>
            <person name="Hu G."/>
            <person name="Li W."/>
            <person name="Zhao G."/>
            <person name="Zhu H."/>
            <person name="Hu X."/>
            <person name="Ji K."/>
            <person name="Xiang X."/>
            <person name="Song Q."/>
            <person name="Yuan D."/>
            <person name="Jin S."/>
            <person name="Zhang L."/>
        </authorList>
    </citation>
    <scope>NUCLEOTIDE SEQUENCE [LARGE SCALE GENOMIC DNA]</scope>
    <source>
        <strain evidence="1">SQ_2022a</strain>
    </source>
</reference>
<dbReference type="Proteomes" id="UP001060215">
    <property type="component" value="Chromosome 12"/>
</dbReference>
<sequence length="589" mass="67314">MEESSTILLVAFLVICCASQVRSDASNHRYKAGDPVPFYSSKVGPYHNPSETYSYYDLPFCLPDHVKEKNKSLVEVLNGDRLVSAPYKIDFLVEKDIEVACKKKLRKEEVSQFRAAVAQDYYFQMYYDDLPVWAFIGTVHRPSLAETNDYKYFLFTDIEFEILYNKEHVIEINAPIHTNFAIELTEDKEVDVEFRYTVKWIETNIPFKKRMEKYTMPPHRLMIHWFTLINSCLTVLIQLGCFVMFYVRVLKKDINKYANDEELLDNQEETGWKNIHGDVFRYPKYKSLFAAVVGSGTQLFILTVSIIMLGVVGVFHPYCRGTLLIALVVVYAITSGIAGYTSVSLYCQLEGTNWVRNLLLTGCLFSGPLFLTFFFLNTVAVTYRATAALPLGTILVLFSIWVLVASPLHLLGGIAAKNSESEFQAPCHTTKCPREIRPQRWYNGILSQMAVAGILPLIVIDFELGYLLASVWSGHPIYPIYAILFIDFIFLVVVTAFVNVALTYFQLAAEDHEWWWRSFLRGGSTGLLIYGYCLHYSYAESSMSGFLQTSFFFGYMACICFGIFLMLGTISFRASLLFVRQIYGSIKCE</sequence>
<keyword evidence="2" id="KW-1185">Reference proteome</keyword>